<feature type="transmembrane region" description="Helical" evidence="6">
    <location>
        <begin position="308"/>
        <end position="328"/>
    </location>
</feature>
<keyword evidence="3 6" id="KW-0812">Transmembrane</keyword>
<reference evidence="7 8" key="1">
    <citation type="submission" date="2016-09" db="EMBL/GenBank/DDBJ databases">
        <title>Rhizobium sp. nov., a novel species isolated from the rice rhizosphere.</title>
        <authorList>
            <person name="Zhao J."/>
            <person name="Zhang X."/>
        </authorList>
    </citation>
    <scope>NUCLEOTIDE SEQUENCE [LARGE SCALE GENOMIC DNA]</scope>
    <source>
        <strain evidence="7 8">MH17</strain>
    </source>
</reference>
<protein>
    <submittedName>
        <fullName evidence="7">Transporter</fullName>
    </submittedName>
</protein>
<evidence type="ECO:0000256" key="5">
    <source>
        <dbReference type="ARBA" id="ARBA00023136"/>
    </source>
</evidence>
<evidence type="ECO:0000256" key="1">
    <source>
        <dbReference type="ARBA" id="ARBA00004651"/>
    </source>
</evidence>
<feature type="transmembrane region" description="Helical" evidence="6">
    <location>
        <begin position="379"/>
        <end position="399"/>
    </location>
</feature>
<evidence type="ECO:0000256" key="3">
    <source>
        <dbReference type="ARBA" id="ARBA00022692"/>
    </source>
</evidence>
<dbReference type="InterPro" id="IPR050833">
    <property type="entry name" value="Poly_Biosynth_Transport"/>
</dbReference>
<dbReference type="Proteomes" id="UP000186143">
    <property type="component" value="Unassembled WGS sequence"/>
</dbReference>
<proteinExistence type="predicted"/>
<dbReference type="GO" id="GO:0005886">
    <property type="term" value="C:plasma membrane"/>
    <property type="evidence" value="ECO:0007669"/>
    <property type="project" value="UniProtKB-SubCell"/>
</dbReference>
<feature type="transmembrane region" description="Helical" evidence="6">
    <location>
        <begin position="78"/>
        <end position="99"/>
    </location>
</feature>
<organism evidence="7 8">
    <name type="scientific">Xaviernesmea rhizosphaerae</name>
    <dbReference type="NCBI Taxonomy" id="1672749"/>
    <lineage>
        <taxon>Bacteria</taxon>
        <taxon>Pseudomonadati</taxon>
        <taxon>Pseudomonadota</taxon>
        <taxon>Alphaproteobacteria</taxon>
        <taxon>Hyphomicrobiales</taxon>
        <taxon>Rhizobiaceae</taxon>
        <taxon>Rhizobium/Agrobacterium group</taxon>
        <taxon>Xaviernesmea</taxon>
    </lineage>
</organism>
<keyword evidence="5 6" id="KW-0472">Membrane</keyword>
<feature type="transmembrane region" description="Helical" evidence="6">
    <location>
        <begin position="12"/>
        <end position="30"/>
    </location>
</feature>
<evidence type="ECO:0000256" key="6">
    <source>
        <dbReference type="SAM" id="Phobius"/>
    </source>
</evidence>
<dbReference type="PANTHER" id="PTHR30250:SF11">
    <property type="entry name" value="O-ANTIGEN TRANSPORTER-RELATED"/>
    <property type="match status" value="1"/>
</dbReference>
<dbReference type="AlphaFoldDB" id="A0A1Q9AIT8"/>
<dbReference type="EMBL" id="MKIO01000030">
    <property type="protein sequence ID" value="OLP55110.1"/>
    <property type="molecule type" value="Genomic_DNA"/>
</dbReference>
<name>A0A1Q9AIT8_9HYPH</name>
<feature type="transmembrane region" description="Helical" evidence="6">
    <location>
        <begin position="284"/>
        <end position="302"/>
    </location>
</feature>
<feature type="transmembrane region" description="Helical" evidence="6">
    <location>
        <begin position="36"/>
        <end position="57"/>
    </location>
</feature>
<evidence type="ECO:0000256" key="2">
    <source>
        <dbReference type="ARBA" id="ARBA00022475"/>
    </source>
</evidence>
<evidence type="ECO:0000313" key="7">
    <source>
        <dbReference type="EMBL" id="OLP55110.1"/>
    </source>
</evidence>
<evidence type="ECO:0000313" key="8">
    <source>
        <dbReference type="Proteomes" id="UP000186143"/>
    </source>
</evidence>
<feature type="transmembrane region" description="Helical" evidence="6">
    <location>
        <begin position="172"/>
        <end position="189"/>
    </location>
</feature>
<keyword evidence="2" id="KW-1003">Cell membrane</keyword>
<feature type="transmembrane region" description="Helical" evidence="6">
    <location>
        <begin position="105"/>
        <end position="124"/>
    </location>
</feature>
<accession>A0A1Q9AIT8</accession>
<sequence length="406" mass="44404">MVHAYLSMVGGSAVRLVLSLIYFICIANVLPISEFGLFASASATGVMVSRALAFGFMSPLYRVATVKHRLIGTYTTGFLVGALFSLPLIVALCALIYFLLFAEDMAGPVFLRFMLAEIICWRGLEVVSNVLNGTGQFARSALMVVIGQALRTLSAVAFYALSFNTLSDWSSFYLASNIISLAIAIVVFYPRVRLRWRPELYIRRWVDSVSVAGAEILFYVQSEFDKLVVLAAGGPEVTGIYAIVMRLADLTALPVRSFNTLLVQQIMRSPAILKRGRTKPMIEAIIAGVSLLAIAGMAGYLTLFPRGLGNNVAEIAPFVAMVLLVPGFRNLVEYHSELLYATGQTVRRVVNLACLGAMKVGLLWLLLQETTAPTGWVPMLNLVFLAVYATSMALTYPSVQRWAAQR</sequence>
<keyword evidence="4 6" id="KW-1133">Transmembrane helix</keyword>
<evidence type="ECO:0000256" key="4">
    <source>
        <dbReference type="ARBA" id="ARBA00022989"/>
    </source>
</evidence>
<gene>
    <name evidence="7" type="ORF">BJF92_17085</name>
</gene>
<feature type="transmembrane region" description="Helical" evidence="6">
    <location>
        <begin position="349"/>
        <end position="367"/>
    </location>
</feature>
<feature type="transmembrane region" description="Helical" evidence="6">
    <location>
        <begin position="136"/>
        <end position="160"/>
    </location>
</feature>
<dbReference type="STRING" id="1672749.BJF92_17085"/>
<dbReference type="PANTHER" id="PTHR30250">
    <property type="entry name" value="PST FAMILY PREDICTED COLANIC ACID TRANSPORTER"/>
    <property type="match status" value="1"/>
</dbReference>
<comment type="subcellular location">
    <subcellularLocation>
        <location evidence="1">Cell membrane</location>
        <topology evidence="1">Multi-pass membrane protein</topology>
    </subcellularLocation>
</comment>
<comment type="caution">
    <text evidence="7">The sequence shown here is derived from an EMBL/GenBank/DDBJ whole genome shotgun (WGS) entry which is preliminary data.</text>
</comment>